<evidence type="ECO:0000256" key="1">
    <source>
        <dbReference type="SAM" id="MobiDB-lite"/>
    </source>
</evidence>
<sequence>MSIKWMVEHLIKGSNLAASKSDKQDALGVLITGCYHGFSSISHIISSFKNCTVVTKPEIQKSDSVIQNSGSLSRGIGVHRKEVVIGNLEDVIGILEVYIHQDKDIHNICIYQNQDVYAKLFLTSDPETTVLTQIINGGGKNSVFNENLKLNVRTKDSSIKLRLAEVLVGNEKSAQEFALSSSDLFHSPAGFVQLSLSYSGASPEVMAIPVPHSSIASNIAVQDLKLPDSLPSDYNIIEYPDPEIENENHLMVSEYFGIPCTKLDSQSSESLDTSDTNNPISSDNGVCVVESFSAISLNSIHVPVKDTPPSCISTNGSPSASIPASSQAFFDTPGASKSPTQDLVSPLKENGAVSSVAVPSNTFSESVLSVEVEPEKTVVQQDIVDMYMKSMHQFTDSLAKLKVPMDMENGASNSGNSISDEKLEASKGTGLRVFYGCRAFF</sequence>
<proteinExistence type="predicted"/>
<feature type="region of interest" description="Disordered" evidence="1">
    <location>
        <begin position="313"/>
        <end position="345"/>
    </location>
</feature>
<dbReference type="EMBL" id="JABCRI010000002">
    <property type="protein sequence ID" value="KAF8410829.1"/>
    <property type="molecule type" value="Genomic_DNA"/>
</dbReference>
<gene>
    <name evidence="2" type="ORF">HHK36_003366</name>
</gene>
<dbReference type="OMA" id="FPEVMMH"/>
<reference evidence="2 3" key="1">
    <citation type="submission" date="2020-04" db="EMBL/GenBank/DDBJ databases">
        <title>Plant Genome Project.</title>
        <authorList>
            <person name="Zhang R.-G."/>
        </authorList>
    </citation>
    <scope>NUCLEOTIDE SEQUENCE [LARGE SCALE GENOMIC DNA]</scope>
    <source>
        <strain evidence="2">YNK0</strain>
        <tissue evidence="2">Leaf</tissue>
    </source>
</reference>
<comment type="caution">
    <text evidence="2">The sequence shown here is derived from an EMBL/GenBank/DDBJ whole genome shotgun (WGS) entry which is preliminary data.</text>
</comment>
<dbReference type="PANTHER" id="PTHR31208:SF2">
    <property type="entry name" value="DOMAIN-CONTAINING PROTEIN, PUTATIVE, EXPRESSED-RELATED"/>
    <property type="match status" value="1"/>
</dbReference>
<dbReference type="PANTHER" id="PTHR31208">
    <property type="entry name" value="EXPRESSED PROTEIN"/>
    <property type="match status" value="1"/>
</dbReference>
<keyword evidence="3" id="KW-1185">Reference proteome</keyword>
<feature type="compositionally biased region" description="Low complexity" evidence="1">
    <location>
        <begin position="317"/>
        <end position="326"/>
    </location>
</feature>
<dbReference type="InterPro" id="IPR035892">
    <property type="entry name" value="C2_domain_sf"/>
</dbReference>
<organism evidence="2 3">
    <name type="scientific">Tetracentron sinense</name>
    <name type="common">Spur-leaf</name>
    <dbReference type="NCBI Taxonomy" id="13715"/>
    <lineage>
        <taxon>Eukaryota</taxon>
        <taxon>Viridiplantae</taxon>
        <taxon>Streptophyta</taxon>
        <taxon>Embryophyta</taxon>
        <taxon>Tracheophyta</taxon>
        <taxon>Spermatophyta</taxon>
        <taxon>Magnoliopsida</taxon>
        <taxon>Trochodendrales</taxon>
        <taxon>Trochodendraceae</taxon>
        <taxon>Tetracentron</taxon>
    </lineage>
</organism>
<protein>
    <recommendedName>
        <fullName evidence="4">C2 domain-containing protein</fullName>
    </recommendedName>
</protein>
<evidence type="ECO:0000313" key="3">
    <source>
        <dbReference type="Proteomes" id="UP000655225"/>
    </source>
</evidence>
<dbReference type="AlphaFoldDB" id="A0A834ZNK9"/>
<name>A0A834ZNK9_TETSI</name>
<dbReference type="SUPFAM" id="SSF49562">
    <property type="entry name" value="C2 domain (Calcium/lipid-binding domain, CaLB)"/>
    <property type="match status" value="1"/>
</dbReference>
<dbReference type="Proteomes" id="UP000655225">
    <property type="component" value="Unassembled WGS sequence"/>
</dbReference>
<evidence type="ECO:0008006" key="4">
    <source>
        <dbReference type="Google" id="ProtNLM"/>
    </source>
</evidence>
<evidence type="ECO:0000313" key="2">
    <source>
        <dbReference type="EMBL" id="KAF8410829.1"/>
    </source>
</evidence>
<dbReference type="OrthoDB" id="270970at2759"/>
<accession>A0A834ZNK9</accession>